<feature type="compositionally biased region" description="Low complexity" evidence="1">
    <location>
        <begin position="22"/>
        <end position="41"/>
    </location>
</feature>
<keyword evidence="3" id="KW-1185">Reference proteome</keyword>
<organism evidence="2 3">
    <name type="scientific">Brachyspira innocens</name>
    <dbReference type="NCBI Taxonomy" id="13264"/>
    <lineage>
        <taxon>Bacteria</taxon>
        <taxon>Pseudomonadati</taxon>
        <taxon>Spirochaetota</taxon>
        <taxon>Spirochaetia</taxon>
        <taxon>Brachyspirales</taxon>
        <taxon>Brachyspiraceae</taxon>
        <taxon>Brachyspira</taxon>
    </lineage>
</organism>
<dbReference type="NCBIfam" id="NF011616">
    <property type="entry name" value="PRK15042.1"/>
    <property type="match status" value="1"/>
</dbReference>
<dbReference type="Gene3D" id="3.40.50.10150">
    <property type="entry name" value="B12-dependent dehydatase associated subunit"/>
    <property type="match status" value="1"/>
</dbReference>
<evidence type="ECO:0000313" key="3">
    <source>
        <dbReference type="Proteomes" id="UP001175147"/>
    </source>
</evidence>
<dbReference type="RefSeq" id="WP_020003496.1">
    <property type="nucleotide sequence ID" value="NZ_CALXOU010000071.1"/>
</dbReference>
<reference evidence="2" key="1">
    <citation type="submission" date="2023-07" db="EMBL/GenBank/DDBJ databases">
        <title>Mucosal microbiota of week-old chicken and adult hens.</title>
        <authorList>
            <person name="Volf J."/>
            <person name="Karasova D."/>
            <person name="Crhanova M."/>
            <person name="Faldynova M."/>
            <person name="Prikrylova H."/>
            <person name="Zeman M."/>
            <person name="Babak V."/>
            <person name="Rajova J."/>
            <person name="Rychlik I."/>
        </authorList>
    </citation>
    <scope>NUCLEOTIDE SEQUENCE</scope>
    <source>
        <strain evidence="2">ET902</strain>
    </source>
</reference>
<protein>
    <submittedName>
        <fullName evidence="2">Propanediol/glycerol family dehydratase medium subunit</fullName>
    </submittedName>
</protein>
<dbReference type="PIRSF" id="PIRSF018506">
    <property type="entry name" value="Prpndl_dhdrts_md"/>
    <property type="match status" value="1"/>
</dbReference>
<evidence type="ECO:0000313" key="2">
    <source>
        <dbReference type="EMBL" id="MDO7020317.1"/>
    </source>
</evidence>
<dbReference type="EMBL" id="JAUPBM010000059">
    <property type="protein sequence ID" value="MDO7020317.1"/>
    <property type="molecule type" value="Genomic_DNA"/>
</dbReference>
<proteinExistence type="predicted"/>
<dbReference type="SUPFAM" id="SSF52968">
    <property type="entry name" value="B12-dependent dehydatase associated subunit"/>
    <property type="match status" value="1"/>
</dbReference>
<evidence type="ECO:0000256" key="1">
    <source>
        <dbReference type="SAM" id="MobiDB-lite"/>
    </source>
</evidence>
<dbReference type="InterPro" id="IPR010254">
    <property type="entry name" value="B12-dep_deHydtase_bsu"/>
</dbReference>
<dbReference type="Pfam" id="PF02288">
    <property type="entry name" value="Dehydratase_MU"/>
    <property type="match status" value="1"/>
</dbReference>
<sequence>MNIDEKTLKLIVSEVIKNINNQNSNTSSSASAGSNPNPNVSTNHQAPPPLNFKELGKAEVGKNKSEVVIGLAPSFGLHQTETIVHIPHSQVLRELIAGIEEEGLKARIVRFLHTSDVSFIANAAAKYSGSGIGIGIQSKGTTVIHQKDLLPLSNVELFPQAPLLDLPTFRAIGKNAAKYAKGESPTPVPVRNDQMARPKYQAIAALLHIKETEHVVDNADPIELSVSL</sequence>
<dbReference type="InterPro" id="IPR003208">
    <property type="entry name" value="Dehydtase/Dehydtase_re"/>
</dbReference>
<dbReference type="Proteomes" id="UP001175147">
    <property type="component" value="Unassembled WGS sequence"/>
</dbReference>
<gene>
    <name evidence="2" type="ORF">Q5M86_05980</name>
</gene>
<dbReference type="InterPro" id="IPR025541">
    <property type="entry name" value="Ppandiol/glycerol_DHydtase_msu"/>
</dbReference>
<accession>A0ABT8YWN9</accession>
<feature type="region of interest" description="Disordered" evidence="1">
    <location>
        <begin position="22"/>
        <end position="49"/>
    </location>
</feature>
<name>A0ABT8YWN9_9SPIR</name>
<comment type="caution">
    <text evidence="2">The sequence shown here is derived from an EMBL/GenBank/DDBJ whole genome shotgun (WGS) entry which is preliminary data.</text>
</comment>